<proteinExistence type="inferred from homology"/>
<comment type="subunit">
    <text evidence="2">Homodimer.</text>
</comment>
<dbReference type="RefSeq" id="WP_307205488.1">
    <property type="nucleotide sequence ID" value="NZ_JAUSSU010000007.1"/>
</dbReference>
<feature type="binding site" evidence="2">
    <location>
        <begin position="80"/>
        <end position="83"/>
    </location>
    <ligand>
        <name>substrate</name>
    </ligand>
</feature>
<dbReference type="EC" id="5.3.1.6" evidence="2"/>
<dbReference type="NCBIfam" id="NF001924">
    <property type="entry name" value="PRK00702.1"/>
    <property type="match status" value="1"/>
</dbReference>
<sequence length="225" mass="24258">MDGKKLAGEKAAEYVKNGMVVGLGTGSTVYWTIMKLGELVRGGLQIQGVPTSRRTEELATELGIPLLDLAEVDEIDLTIDGADEADADLNLIKGGGGALLREKLVASASRRLLIVADESKWVPALGKFPLPVEVVPFGWELTRRQIGKLDCDPILRMADEAPYVTDNGNYILDCHFGVIQGAERLSAALNQLPGVVENGLFVKMAERIVLGFTDGSVEERLPKSK</sequence>
<dbReference type="InterPro" id="IPR037171">
    <property type="entry name" value="NagB/RpiA_transferase-like"/>
</dbReference>
<protein>
    <recommendedName>
        <fullName evidence="2">Ribose-5-phosphate isomerase A</fullName>
        <ecNumber evidence="2">5.3.1.6</ecNumber>
    </recommendedName>
    <alternativeName>
        <fullName evidence="2">Phosphoriboisomerase A</fullName>
        <shortName evidence="2">PRI</shortName>
    </alternativeName>
</protein>
<feature type="binding site" evidence="2">
    <location>
        <begin position="93"/>
        <end position="96"/>
    </location>
    <ligand>
        <name>substrate</name>
    </ligand>
</feature>
<dbReference type="EMBL" id="JAUSSU010000007">
    <property type="protein sequence ID" value="MDQ0114166.1"/>
    <property type="molecule type" value="Genomic_DNA"/>
</dbReference>
<evidence type="ECO:0000313" key="4">
    <source>
        <dbReference type="Proteomes" id="UP001229346"/>
    </source>
</evidence>
<name>A0ABT9U3F9_PAEHA</name>
<evidence type="ECO:0000313" key="3">
    <source>
        <dbReference type="EMBL" id="MDQ0114166.1"/>
    </source>
</evidence>
<dbReference type="HAMAP" id="MF_00170">
    <property type="entry name" value="Rib_5P_isom_A"/>
    <property type="match status" value="1"/>
</dbReference>
<comment type="function">
    <text evidence="2">Catalyzes the reversible conversion of ribose-5-phosphate to ribulose 5-phosphate.</text>
</comment>
<keyword evidence="1 2" id="KW-0413">Isomerase</keyword>
<dbReference type="InterPro" id="IPR004788">
    <property type="entry name" value="Ribose5P_isomerase_type_A"/>
</dbReference>
<evidence type="ECO:0000256" key="1">
    <source>
        <dbReference type="ARBA" id="ARBA00023235"/>
    </source>
</evidence>
<comment type="similarity">
    <text evidence="2">Belongs to the ribose 5-phosphate isomerase family.</text>
</comment>
<dbReference type="Proteomes" id="UP001229346">
    <property type="component" value="Unassembled WGS sequence"/>
</dbReference>
<feature type="binding site" evidence="2">
    <location>
        <begin position="25"/>
        <end position="28"/>
    </location>
    <ligand>
        <name>substrate</name>
    </ligand>
</feature>
<dbReference type="GO" id="GO:0004751">
    <property type="term" value="F:ribose-5-phosphate isomerase activity"/>
    <property type="evidence" value="ECO:0007669"/>
    <property type="project" value="UniProtKB-EC"/>
</dbReference>
<dbReference type="Gene3D" id="3.40.50.1360">
    <property type="match status" value="1"/>
</dbReference>
<comment type="caution">
    <text evidence="3">The sequence shown here is derived from an EMBL/GenBank/DDBJ whole genome shotgun (WGS) entry which is preliminary data.</text>
</comment>
<dbReference type="SUPFAM" id="SSF75445">
    <property type="entry name" value="D-ribose-5-phosphate isomerase (RpiA), lid domain"/>
    <property type="match status" value="1"/>
</dbReference>
<accession>A0ABT9U3F9</accession>
<dbReference type="Pfam" id="PF06026">
    <property type="entry name" value="Rib_5-P_isom_A"/>
    <property type="match status" value="1"/>
</dbReference>
<reference evidence="3 4" key="1">
    <citation type="submission" date="2023-07" db="EMBL/GenBank/DDBJ databases">
        <title>Sorghum-associated microbial communities from plants grown in Nebraska, USA.</title>
        <authorList>
            <person name="Schachtman D."/>
        </authorList>
    </citation>
    <scope>NUCLEOTIDE SEQUENCE [LARGE SCALE GENOMIC DNA]</scope>
    <source>
        <strain evidence="3 4">CC482</strain>
    </source>
</reference>
<feature type="binding site" evidence="2">
    <location>
        <position position="120"/>
    </location>
    <ligand>
        <name>substrate</name>
    </ligand>
</feature>
<dbReference type="PANTHER" id="PTHR11934:SF0">
    <property type="entry name" value="RIBOSE-5-PHOSPHATE ISOMERASE"/>
    <property type="match status" value="1"/>
</dbReference>
<feature type="active site" description="Proton acceptor" evidence="2">
    <location>
        <position position="102"/>
    </location>
</feature>
<comment type="catalytic activity">
    <reaction evidence="2">
        <text>aldehydo-D-ribose 5-phosphate = D-ribulose 5-phosphate</text>
        <dbReference type="Rhea" id="RHEA:14657"/>
        <dbReference type="ChEBI" id="CHEBI:58121"/>
        <dbReference type="ChEBI" id="CHEBI:58273"/>
        <dbReference type="EC" id="5.3.1.6"/>
    </reaction>
</comment>
<dbReference type="PANTHER" id="PTHR11934">
    <property type="entry name" value="RIBOSE-5-PHOSPHATE ISOMERASE"/>
    <property type="match status" value="1"/>
</dbReference>
<dbReference type="NCBIfam" id="TIGR00021">
    <property type="entry name" value="rpiA"/>
    <property type="match status" value="1"/>
</dbReference>
<dbReference type="SUPFAM" id="SSF100950">
    <property type="entry name" value="NagB/RpiA/CoA transferase-like"/>
    <property type="match status" value="1"/>
</dbReference>
<keyword evidence="4" id="KW-1185">Reference proteome</keyword>
<dbReference type="Gene3D" id="3.30.70.260">
    <property type="match status" value="1"/>
</dbReference>
<comment type="pathway">
    <text evidence="2">Carbohydrate degradation; pentose phosphate pathway; D-ribose 5-phosphate from D-ribulose 5-phosphate (non-oxidative stage): step 1/1.</text>
</comment>
<evidence type="ECO:0000256" key="2">
    <source>
        <dbReference type="HAMAP-Rule" id="MF_00170"/>
    </source>
</evidence>
<dbReference type="CDD" id="cd01398">
    <property type="entry name" value="RPI_A"/>
    <property type="match status" value="1"/>
</dbReference>
<dbReference type="InterPro" id="IPR020672">
    <property type="entry name" value="Ribose5P_isomerase_typA_subgr"/>
</dbReference>
<organism evidence="3 4">
    <name type="scientific">Paenibacillus harenae</name>
    <dbReference type="NCBI Taxonomy" id="306543"/>
    <lineage>
        <taxon>Bacteria</taxon>
        <taxon>Bacillati</taxon>
        <taxon>Bacillota</taxon>
        <taxon>Bacilli</taxon>
        <taxon>Bacillales</taxon>
        <taxon>Paenibacillaceae</taxon>
        <taxon>Paenibacillus</taxon>
    </lineage>
</organism>
<gene>
    <name evidence="2" type="primary">rpiA</name>
    <name evidence="3" type="ORF">J2T15_003621</name>
</gene>